<dbReference type="PROSITE" id="PS51257">
    <property type="entry name" value="PROKAR_LIPOPROTEIN"/>
    <property type="match status" value="1"/>
</dbReference>
<dbReference type="EMBL" id="JAUZMZ010000112">
    <property type="protein sequence ID" value="MEE2033979.1"/>
    <property type="molecule type" value="Genomic_DNA"/>
</dbReference>
<gene>
    <name evidence="2" type="ORF">Q8814_17980</name>
</gene>
<evidence type="ECO:0000313" key="2">
    <source>
        <dbReference type="EMBL" id="MEE2033979.1"/>
    </source>
</evidence>
<organism evidence="2 3">
    <name type="scientific">Rhodococcus chondri</name>
    <dbReference type="NCBI Taxonomy" id="3065941"/>
    <lineage>
        <taxon>Bacteria</taxon>
        <taxon>Bacillati</taxon>
        <taxon>Actinomycetota</taxon>
        <taxon>Actinomycetes</taxon>
        <taxon>Mycobacteriales</taxon>
        <taxon>Nocardiaceae</taxon>
        <taxon>Rhodococcus</taxon>
    </lineage>
</organism>
<evidence type="ECO:0008006" key="4">
    <source>
        <dbReference type="Google" id="ProtNLM"/>
    </source>
</evidence>
<keyword evidence="3" id="KW-1185">Reference proteome</keyword>
<accession>A0ABU7JVC4</accession>
<evidence type="ECO:0000256" key="1">
    <source>
        <dbReference type="SAM" id="SignalP"/>
    </source>
</evidence>
<feature type="signal peptide" evidence="1">
    <location>
        <begin position="1"/>
        <end position="20"/>
    </location>
</feature>
<protein>
    <recommendedName>
        <fullName evidence="4">Lipoprotein</fullName>
    </recommendedName>
</protein>
<proteinExistence type="predicted"/>
<reference evidence="2 3" key="1">
    <citation type="submission" date="2023-08" db="EMBL/GenBank/DDBJ databases">
        <authorList>
            <person name="Girao M."/>
            <person name="Carvalho M.F."/>
        </authorList>
    </citation>
    <scope>NUCLEOTIDE SEQUENCE [LARGE SCALE GENOMIC DNA]</scope>
    <source>
        <strain evidence="2 3">CC-R104</strain>
    </source>
</reference>
<keyword evidence="1" id="KW-0732">Signal</keyword>
<feature type="chain" id="PRO_5046197935" description="Lipoprotein" evidence="1">
    <location>
        <begin position="21"/>
        <end position="157"/>
    </location>
</feature>
<dbReference type="Proteomes" id="UP001331936">
    <property type="component" value="Unassembled WGS sequence"/>
</dbReference>
<evidence type="ECO:0000313" key="3">
    <source>
        <dbReference type="Proteomes" id="UP001331936"/>
    </source>
</evidence>
<comment type="caution">
    <text evidence="2">The sequence shown here is derived from an EMBL/GenBank/DDBJ whole genome shotgun (WGS) entry which is preliminary data.</text>
</comment>
<name>A0ABU7JVC4_9NOCA</name>
<sequence>MRRLFLRLVMSALLAVGVLAACGMEEDLSSDTNTEGSAGIDNITGTLEDWLRAVCKPGFYFDGLYDSKGQNVLNGADSGGYCSVTRGDDPSAVYVGQYPSDFLMENDLAAVPLGWYVSAPMGDGSLIMLASPQGEKGYAALVPLTQFGFSVKPNAPR</sequence>